<feature type="region of interest" description="Disordered" evidence="12">
    <location>
        <begin position="306"/>
        <end position="356"/>
    </location>
</feature>
<protein>
    <recommendedName>
        <fullName evidence="14">C2H2-type domain-containing protein</fullName>
    </recommendedName>
</protein>
<dbReference type="Gene3D" id="3.30.160.60">
    <property type="entry name" value="Classic Zinc Finger"/>
    <property type="match status" value="11"/>
</dbReference>
<keyword evidence="3" id="KW-0479">Metal-binding</keyword>
<feature type="domain" description="C2H2-type" evidence="14">
    <location>
        <begin position="412"/>
        <end position="439"/>
    </location>
</feature>
<keyword evidence="4" id="KW-0677">Repeat</keyword>
<feature type="domain" description="C2H2-type" evidence="14">
    <location>
        <begin position="497"/>
        <end position="524"/>
    </location>
</feature>
<accession>A0AAW0P420</accession>
<dbReference type="PROSITE" id="PS00028">
    <property type="entry name" value="ZINC_FINGER_C2H2_1"/>
    <property type="match status" value="11"/>
</dbReference>
<evidence type="ECO:0000259" key="14">
    <source>
        <dbReference type="PROSITE" id="PS50157"/>
    </source>
</evidence>
<feature type="domain" description="C2H2-type" evidence="14">
    <location>
        <begin position="553"/>
        <end position="580"/>
    </location>
</feature>
<dbReference type="InterPro" id="IPR013087">
    <property type="entry name" value="Znf_C2H2_type"/>
</dbReference>
<dbReference type="PROSITE" id="PS50157">
    <property type="entry name" value="ZINC_FINGER_C2H2_2"/>
    <property type="match status" value="11"/>
</dbReference>
<dbReference type="InterPro" id="IPR036236">
    <property type="entry name" value="Znf_C2H2_sf"/>
</dbReference>
<evidence type="ECO:0000256" key="10">
    <source>
        <dbReference type="ARBA" id="ARBA00023242"/>
    </source>
</evidence>
<feature type="domain" description="C2H2-type" evidence="14">
    <location>
        <begin position="665"/>
        <end position="692"/>
    </location>
</feature>
<dbReference type="Pfam" id="PF00096">
    <property type="entry name" value="zf-C2H2"/>
    <property type="match status" value="11"/>
</dbReference>
<dbReference type="FunFam" id="3.30.160.60:FF:000624">
    <property type="entry name" value="zinc finger protein 697"/>
    <property type="match status" value="1"/>
</dbReference>
<feature type="signal peptide" evidence="13">
    <location>
        <begin position="1"/>
        <end position="19"/>
    </location>
</feature>
<dbReference type="AlphaFoldDB" id="A0AAW0P420"/>
<feature type="domain" description="C2H2-type" evidence="14">
    <location>
        <begin position="637"/>
        <end position="664"/>
    </location>
</feature>
<evidence type="ECO:0000256" key="4">
    <source>
        <dbReference type="ARBA" id="ARBA00022737"/>
    </source>
</evidence>
<evidence type="ECO:0000256" key="2">
    <source>
        <dbReference type="ARBA" id="ARBA00006991"/>
    </source>
</evidence>
<dbReference type="SMART" id="SM00355">
    <property type="entry name" value="ZnF_C2H2"/>
    <property type="match status" value="11"/>
</dbReference>
<evidence type="ECO:0000256" key="6">
    <source>
        <dbReference type="ARBA" id="ARBA00022833"/>
    </source>
</evidence>
<dbReference type="SUPFAM" id="SSF57667">
    <property type="entry name" value="beta-beta-alpha zinc fingers"/>
    <property type="match status" value="6"/>
</dbReference>
<evidence type="ECO:0000256" key="7">
    <source>
        <dbReference type="ARBA" id="ARBA00023015"/>
    </source>
</evidence>
<dbReference type="FunFam" id="3.30.160.60:FF:002343">
    <property type="entry name" value="Zinc finger protein 33A"/>
    <property type="match status" value="1"/>
</dbReference>
<feature type="compositionally biased region" description="Acidic residues" evidence="12">
    <location>
        <begin position="245"/>
        <end position="255"/>
    </location>
</feature>
<keyword evidence="6" id="KW-0862">Zinc</keyword>
<evidence type="ECO:0000256" key="12">
    <source>
        <dbReference type="SAM" id="MobiDB-lite"/>
    </source>
</evidence>
<keyword evidence="10" id="KW-0539">Nucleus</keyword>
<dbReference type="PANTHER" id="PTHR24377">
    <property type="entry name" value="IP01015P-RELATED"/>
    <property type="match status" value="1"/>
</dbReference>
<dbReference type="FunFam" id="3.30.160.60:FF:000100">
    <property type="entry name" value="Zinc finger 45-like"/>
    <property type="match status" value="1"/>
</dbReference>
<proteinExistence type="inferred from homology"/>
<dbReference type="FunFam" id="3.30.160.60:FF:001437">
    <property type="entry name" value="Zinc finger protein 594"/>
    <property type="match status" value="1"/>
</dbReference>
<keyword evidence="9" id="KW-0804">Transcription</keyword>
<dbReference type="FunFam" id="3.30.160.60:FF:000478">
    <property type="entry name" value="Zinc finger protein 133"/>
    <property type="match status" value="3"/>
</dbReference>
<evidence type="ECO:0000256" key="1">
    <source>
        <dbReference type="ARBA" id="ARBA00004123"/>
    </source>
</evidence>
<comment type="caution">
    <text evidence="15">The sequence shown here is derived from an EMBL/GenBank/DDBJ whole genome shotgun (WGS) entry which is preliminary data.</text>
</comment>
<feature type="domain" description="C2H2-type" evidence="14">
    <location>
        <begin position="469"/>
        <end position="496"/>
    </location>
</feature>
<evidence type="ECO:0000313" key="16">
    <source>
        <dbReference type="Proteomes" id="UP001460270"/>
    </source>
</evidence>
<keyword evidence="5 11" id="KW-0863">Zinc-finger</keyword>
<keyword evidence="7" id="KW-0805">Transcription regulation</keyword>
<feature type="domain" description="C2H2-type" evidence="14">
    <location>
        <begin position="440"/>
        <end position="467"/>
    </location>
</feature>
<feature type="domain" description="C2H2-type" evidence="14">
    <location>
        <begin position="609"/>
        <end position="636"/>
    </location>
</feature>
<dbReference type="Proteomes" id="UP001460270">
    <property type="component" value="Unassembled WGS sequence"/>
</dbReference>
<dbReference type="FunFam" id="3.30.160.60:FF:001156">
    <property type="entry name" value="Zinc finger protein 407"/>
    <property type="match status" value="1"/>
</dbReference>
<dbReference type="InterPro" id="IPR050826">
    <property type="entry name" value="Krueppel_C2H2_ZnFinger"/>
</dbReference>
<evidence type="ECO:0000256" key="9">
    <source>
        <dbReference type="ARBA" id="ARBA00023163"/>
    </source>
</evidence>
<dbReference type="GO" id="GO:0008270">
    <property type="term" value="F:zinc ion binding"/>
    <property type="evidence" value="ECO:0007669"/>
    <property type="project" value="UniProtKB-KW"/>
</dbReference>
<feature type="domain" description="C2H2-type" evidence="14">
    <location>
        <begin position="525"/>
        <end position="552"/>
    </location>
</feature>
<feature type="region of interest" description="Disordered" evidence="12">
    <location>
        <begin position="199"/>
        <end position="271"/>
    </location>
</feature>
<comment type="subcellular location">
    <subcellularLocation>
        <location evidence="1">Nucleus</location>
    </subcellularLocation>
</comment>
<dbReference type="FunFam" id="3.30.160.60:FF:000848">
    <property type="entry name" value="Zinc finger protein 35"/>
    <property type="match status" value="1"/>
</dbReference>
<dbReference type="FunFam" id="3.30.160.60:FF:000630">
    <property type="entry name" value="Zinc finger protein 180"/>
    <property type="match status" value="1"/>
</dbReference>
<dbReference type="GO" id="GO:0005634">
    <property type="term" value="C:nucleus"/>
    <property type="evidence" value="ECO:0007669"/>
    <property type="project" value="UniProtKB-SubCell"/>
</dbReference>
<evidence type="ECO:0000256" key="11">
    <source>
        <dbReference type="PROSITE-ProRule" id="PRU00042"/>
    </source>
</evidence>
<evidence type="ECO:0000256" key="3">
    <source>
        <dbReference type="ARBA" id="ARBA00022723"/>
    </source>
</evidence>
<comment type="similarity">
    <text evidence="2">Belongs to the krueppel C2H2-type zinc-finger protein family.</text>
</comment>
<evidence type="ECO:0000256" key="13">
    <source>
        <dbReference type="SAM" id="SignalP"/>
    </source>
</evidence>
<organism evidence="15 16">
    <name type="scientific">Mugilogobius chulae</name>
    <name type="common">yellowstripe goby</name>
    <dbReference type="NCBI Taxonomy" id="88201"/>
    <lineage>
        <taxon>Eukaryota</taxon>
        <taxon>Metazoa</taxon>
        <taxon>Chordata</taxon>
        <taxon>Craniata</taxon>
        <taxon>Vertebrata</taxon>
        <taxon>Euteleostomi</taxon>
        <taxon>Actinopterygii</taxon>
        <taxon>Neopterygii</taxon>
        <taxon>Teleostei</taxon>
        <taxon>Neoteleostei</taxon>
        <taxon>Acanthomorphata</taxon>
        <taxon>Gobiaria</taxon>
        <taxon>Gobiiformes</taxon>
        <taxon>Gobioidei</taxon>
        <taxon>Gobiidae</taxon>
        <taxon>Gobionellinae</taxon>
        <taxon>Mugilogobius</taxon>
    </lineage>
</organism>
<gene>
    <name evidence="15" type="ORF">WMY93_011866</name>
</gene>
<evidence type="ECO:0000256" key="5">
    <source>
        <dbReference type="ARBA" id="ARBA00022771"/>
    </source>
</evidence>
<reference evidence="16" key="1">
    <citation type="submission" date="2024-04" db="EMBL/GenBank/DDBJ databases">
        <title>Salinicola lusitanus LLJ914,a marine bacterium isolated from the Okinawa Trough.</title>
        <authorList>
            <person name="Li J."/>
        </authorList>
    </citation>
    <scope>NUCLEOTIDE SEQUENCE [LARGE SCALE GENOMIC DNA]</scope>
</reference>
<dbReference type="EMBL" id="JBBPFD010000008">
    <property type="protein sequence ID" value="KAK7916105.1"/>
    <property type="molecule type" value="Genomic_DNA"/>
</dbReference>
<name>A0AAW0P420_9GOBI</name>
<feature type="domain" description="C2H2-type" evidence="14">
    <location>
        <begin position="384"/>
        <end position="411"/>
    </location>
</feature>
<sequence>MKAITHLCLALQRCTSSLGLYLCLQAEGNFILHRNNRQLWWSYVFAVKTKAESNVALMLQTPDSRMRRTDRVLAKRCSVSSGAKAKNMRETCFVLERLTAAAEEKDKRTQTGAEADGPAAHTGSVALFLGLFCDFMNVAQKAEETGAFRLRKCKQKRKKKQEQFVVISRARGVQMSSPSPAGVQRSWLSPGLGLNQIKEEPEEQSVKQEEEQLPVSVPESTAVCVKTEEETLGENISAEPHEGDTELSSDSDEDCSDAHTDTEAGGGRSSAAVQTSVIVKYEDMSGTDSDEDLSAPYSCSVVQIDTEADGDRNSSLSPKHTSSPEPSVALNNTDKSGTDSDEDLSAPFSCSDAQMRTEQRRDNRFYYESLLDLHNRTQTGEKTFSCPVCEKTFALKSRLIAHVKRHTGEKPYSCSVCGKGFSDKANFISHKRIHTGEKPFSCTVCRKEFSLRTSLSKHLLTHEDKPKPYSCSVCQKEFDYNSGLKMHMRTHTGEKPYSCSVCNKGFMQLSDLKVHIRIHTGEKPFSCLTCHRSFALNSALVKHLQTHAVKEPCSCPVCERAFVNTSALRLHMRAHERDKPYSCSVCNKAFIQHSDLEVHMRSHADEKPFSCSTCDTSFVNMLSLKVHMRTHTRGRPFSCSDCSKTFVHNANLIKHQRTHTEEPPYSCSVCDKGFRRKSKLTAHEQTHTGQSH</sequence>
<dbReference type="GO" id="GO:0003677">
    <property type="term" value="F:DNA binding"/>
    <property type="evidence" value="ECO:0007669"/>
    <property type="project" value="UniProtKB-KW"/>
</dbReference>
<keyword evidence="13" id="KW-0732">Signal</keyword>
<keyword evidence="8" id="KW-0238">DNA-binding</keyword>
<evidence type="ECO:0000256" key="8">
    <source>
        <dbReference type="ARBA" id="ARBA00023125"/>
    </source>
</evidence>
<feature type="chain" id="PRO_5043911946" description="C2H2-type domain-containing protein" evidence="13">
    <location>
        <begin position="20"/>
        <end position="692"/>
    </location>
</feature>
<keyword evidence="16" id="KW-1185">Reference proteome</keyword>
<evidence type="ECO:0000313" key="15">
    <source>
        <dbReference type="EMBL" id="KAK7916105.1"/>
    </source>
</evidence>
<feature type="domain" description="C2H2-type" evidence="14">
    <location>
        <begin position="581"/>
        <end position="608"/>
    </location>
</feature>
<feature type="compositionally biased region" description="Polar residues" evidence="12">
    <location>
        <begin position="313"/>
        <end position="335"/>
    </location>
</feature>